<evidence type="ECO:0000256" key="1">
    <source>
        <dbReference type="SAM" id="MobiDB-lite"/>
    </source>
</evidence>
<reference evidence="2" key="1">
    <citation type="submission" date="2023-05" db="EMBL/GenBank/DDBJ databases">
        <authorList>
            <person name="Huff M."/>
        </authorList>
    </citation>
    <scope>NUCLEOTIDE SEQUENCE</scope>
</reference>
<evidence type="ECO:0000313" key="2">
    <source>
        <dbReference type="EMBL" id="CAI9754161.1"/>
    </source>
</evidence>
<evidence type="ECO:0000313" key="3">
    <source>
        <dbReference type="Proteomes" id="UP000834106"/>
    </source>
</evidence>
<dbReference type="EMBL" id="OU503036">
    <property type="protein sequence ID" value="CAI9754161.1"/>
    <property type="molecule type" value="Genomic_DNA"/>
</dbReference>
<dbReference type="AlphaFoldDB" id="A0AAD1YQ30"/>
<dbReference type="PANTHER" id="PTHR31150:SF19">
    <property type="entry name" value="RING-TYPE DOMAIN-CONTAINING PROTEIN"/>
    <property type="match status" value="1"/>
</dbReference>
<accession>A0AAD1YQ30</accession>
<feature type="region of interest" description="Disordered" evidence="1">
    <location>
        <begin position="438"/>
        <end position="486"/>
    </location>
</feature>
<sequence>MSTRESCQSIDGSNTFPAEYEDSKVHVNFMPARGDASAGYPMNTQGREAKNSSRTHISGNFPSLGFSHSILQHAEEINNDVKASPVQFGYPGNADGSFLTLGIGDNAEAMPNSNFNTQDVPSKMKETLSFPHNSFIQETLQSSSSLPPLTGRTVSSQTDAGVSSSLAQNLSCQNFVCNEAENIGGANVRQLNVIPSPCLQTPEADMQGTFPTNFNMHLGCQVDMAVSPLPCSSISIIHPDCTSVPALTSELHKLTLFARQSISNKKHNYFTRSSMKFSSDSSMNSHLFRHQGSSIRHAQLEENGIGIFTSTYLRGKLIPQSEGVPTRVVDTVPSPLNVKPMGKQIPLSEGCTPQVIDSIPFPGRVEPVGNLLKTQNYGSVDYPQKAVGPPLAIAQAYPCRLSNTTGQPQHGVLIQLSECANGQVIPVPKVDIQSPASNVSLKREANENSQSAPSSQHKRMIPQPSRHPSVPYQQRSIPAPVSARPPVTSSPLHIKWQAFDEPPKTIGQKCFLCKRDLSFTAEGPVYQPAVPPFVAVLPYGHTFHDHCLQTITPQDESKNPPCIPCAIGET</sequence>
<organism evidence="2 3">
    <name type="scientific">Fraxinus pennsylvanica</name>
    <dbReference type="NCBI Taxonomy" id="56036"/>
    <lineage>
        <taxon>Eukaryota</taxon>
        <taxon>Viridiplantae</taxon>
        <taxon>Streptophyta</taxon>
        <taxon>Embryophyta</taxon>
        <taxon>Tracheophyta</taxon>
        <taxon>Spermatophyta</taxon>
        <taxon>Magnoliopsida</taxon>
        <taxon>eudicotyledons</taxon>
        <taxon>Gunneridae</taxon>
        <taxon>Pentapetalae</taxon>
        <taxon>asterids</taxon>
        <taxon>lamiids</taxon>
        <taxon>Lamiales</taxon>
        <taxon>Oleaceae</taxon>
        <taxon>Oleeae</taxon>
        <taxon>Fraxinus</taxon>
    </lineage>
</organism>
<evidence type="ECO:0008006" key="4">
    <source>
        <dbReference type="Google" id="ProtNLM"/>
    </source>
</evidence>
<gene>
    <name evidence="2" type="ORF">FPE_LOCUS1592</name>
</gene>
<protein>
    <recommendedName>
        <fullName evidence="4">RING-type domain-containing protein</fullName>
    </recommendedName>
</protein>
<dbReference type="PANTHER" id="PTHR31150">
    <property type="entry name" value="EXPRESSED PROTEIN"/>
    <property type="match status" value="1"/>
</dbReference>
<proteinExistence type="predicted"/>
<keyword evidence="3" id="KW-1185">Reference proteome</keyword>
<name>A0AAD1YQ30_9LAMI</name>
<dbReference type="Proteomes" id="UP000834106">
    <property type="component" value="Chromosome 1"/>
</dbReference>